<dbReference type="OrthoDB" id="332997at2759"/>
<keyword evidence="3" id="KW-1185">Reference proteome</keyword>
<dbReference type="AlphaFoldDB" id="A0A2A9MD58"/>
<name>A0A2A9MD58_BESBE</name>
<dbReference type="KEGG" id="bbes:BESB_085190"/>
<sequence length="757" mass="84869">MECCGDTCCETREPVAVPVTSLVGLPVAQTRIEEKVTYTTKPMVAEKIIEVPQVEYRDHVVEDRQTVVMEKVIHVPRPEIQERIVEVPRHITREVIVDVPQVQVVEKFVEVPTPVFQEKIVPVARPVIKQKITHVPKPVIQEKIVDVPRVYYKPVTVEKVVEVLDYRIEYKYRDVPVPQKVFRYVPVERVQHAPQVRYVEKIVKKPEIRTHCVPVVQEVPTPPVQVASPRRIPVAAPATPVLVEQLPRQEGCCDAVMEGLFGCFMPPVPIDDDVPNCVSRRQLRLVSPRSPPVNMDVVVMPRNQNRRRKRGLCGDWCSTGVGARVQTPQSYYLSSPATVEEGSVPPAEPVFPPQVVHSPRSVAPAVSQMYPSPAAPMIQTNIGVMPFRQFEKLNNEYALRKGHRLLEPPTLTTQGGFSDSMDRTGSPTVDVEALGIRGFESAVRKTLGSESAESTSLGTPRAQTGSEDDAAALRRRQEELHLRLEHERLHAERLRLARLAEERRVQLLELREQQRLLRLQAERQKLAYDAQQELLKKEQHQLLEELRGQMNQMPVREVMVQTRYGPMKFSEFEKLNNEDAMKSPEGFLVGTQNTVSYSGFMVPPSAHASGLCRHSSASVGYADSNVVFPSQAPFTPAFPVLPAGPMLHTHHACLARSPVYRPAPVVLPPRVVEAGRRPVYLQRSQPVYASRTAPLVTVGPGSVVGVRPSAYKPQNDSLLDDRYKEEVVQLARQAAQNAYQAGLNVYEGVRSLVRGEV</sequence>
<proteinExistence type="predicted"/>
<dbReference type="VEuPathDB" id="ToxoDB:BESB_085190"/>
<comment type="caution">
    <text evidence="2">The sequence shown here is derived from an EMBL/GenBank/DDBJ whole genome shotgun (WGS) entry which is preliminary data.</text>
</comment>
<dbReference type="STRING" id="94643.A0A2A9MD58"/>
<protein>
    <submittedName>
        <fullName evidence="2">Alveolin domain containing intermediate filament IMC14</fullName>
    </submittedName>
</protein>
<dbReference type="Pfam" id="PF12314">
    <property type="entry name" value="IMCp"/>
    <property type="match status" value="1"/>
</dbReference>
<evidence type="ECO:0000256" key="1">
    <source>
        <dbReference type="SAM" id="MobiDB-lite"/>
    </source>
</evidence>
<feature type="region of interest" description="Disordered" evidence="1">
    <location>
        <begin position="445"/>
        <end position="470"/>
    </location>
</feature>
<dbReference type="InterPro" id="IPR022086">
    <property type="entry name" value="IMCp"/>
</dbReference>
<organism evidence="2 3">
    <name type="scientific">Besnoitia besnoiti</name>
    <name type="common">Apicomplexan protozoan</name>
    <dbReference type="NCBI Taxonomy" id="94643"/>
    <lineage>
        <taxon>Eukaryota</taxon>
        <taxon>Sar</taxon>
        <taxon>Alveolata</taxon>
        <taxon>Apicomplexa</taxon>
        <taxon>Conoidasida</taxon>
        <taxon>Coccidia</taxon>
        <taxon>Eucoccidiorida</taxon>
        <taxon>Eimeriorina</taxon>
        <taxon>Sarcocystidae</taxon>
        <taxon>Besnoitia</taxon>
    </lineage>
</organism>
<feature type="compositionally biased region" description="Polar residues" evidence="1">
    <location>
        <begin position="448"/>
        <end position="465"/>
    </location>
</feature>
<reference evidence="2 3" key="1">
    <citation type="submission" date="2017-09" db="EMBL/GenBank/DDBJ databases">
        <title>Genome sequencing of Besnoitia besnoiti strain Bb-Ger1.</title>
        <authorList>
            <person name="Schares G."/>
            <person name="Venepally P."/>
            <person name="Lorenzi H.A."/>
        </authorList>
    </citation>
    <scope>NUCLEOTIDE SEQUENCE [LARGE SCALE GENOMIC DNA]</scope>
    <source>
        <strain evidence="2 3">Bb-Ger1</strain>
    </source>
</reference>
<evidence type="ECO:0000313" key="2">
    <source>
        <dbReference type="EMBL" id="PFH33320.1"/>
    </source>
</evidence>
<dbReference type="GeneID" id="40313445"/>
<dbReference type="EMBL" id="NWUJ01000009">
    <property type="protein sequence ID" value="PFH33320.1"/>
    <property type="molecule type" value="Genomic_DNA"/>
</dbReference>
<dbReference type="Proteomes" id="UP000224006">
    <property type="component" value="Chromosome VIII"/>
</dbReference>
<accession>A0A2A9MD58</accession>
<evidence type="ECO:0000313" key="3">
    <source>
        <dbReference type="Proteomes" id="UP000224006"/>
    </source>
</evidence>
<gene>
    <name evidence="2" type="ORF">BESB_085190</name>
</gene>
<dbReference type="RefSeq" id="XP_029217329.1">
    <property type="nucleotide sequence ID" value="XM_029366869.1"/>
</dbReference>